<evidence type="ECO:0000256" key="2">
    <source>
        <dbReference type="ARBA" id="ARBA00022793"/>
    </source>
</evidence>
<evidence type="ECO:0000256" key="8">
    <source>
        <dbReference type="ARBA" id="ARBA00023270"/>
    </source>
</evidence>
<dbReference type="InterPro" id="IPR016067">
    <property type="entry name" value="S-AdoMet_deCO2ase_core"/>
</dbReference>
<evidence type="ECO:0000256" key="6">
    <source>
        <dbReference type="ARBA" id="ARBA00023145"/>
    </source>
</evidence>
<evidence type="ECO:0000256" key="5">
    <source>
        <dbReference type="ARBA" id="ARBA00023115"/>
    </source>
</evidence>
<feature type="non-terminal residue" evidence="10">
    <location>
        <position position="1"/>
    </location>
</feature>
<keyword evidence="9" id="KW-0670">Pyruvate</keyword>
<evidence type="ECO:0000256" key="1">
    <source>
        <dbReference type="ARBA" id="ARBA00001928"/>
    </source>
</evidence>
<dbReference type="GO" id="GO:0004014">
    <property type="term" value="F:adenosylmethionine decarboxylase activity"/>
    <property type="evidence" value="ECO:0007669"/>
    <property type="project" value="InterPro"/>
</dbReference>
<name>A0A0G0ZEG6_9BACT</name>
<accession>A0A0G0ZEG6</accession>
<keyword evidence="2" id="KW-0210">Decarboxylase</keyword>
<reference evidence="10 11" key="1">
    <citation type="journal article" date="2015" name="Nature">
        <title>rRNA introns, odd ribosomes, and small enigmatic genomes across a large radiation of phyla.</title>
        <authorList>
            <person name="Brown C.T."/>
            <person name="Hug L.A."/>
            <person name="Thomas B.C."/>
            <person name="Sharon I."/>
            <person name="Castelle C.J."/>
            <person name="Singh A."/>
            <person name="Wilkins M.J."/>
            <person name="Williams K.H."/>
            <person name="Banfield J.F."/>
        </authorList>
    </citation>
    <scope>NUCLEOTIDE SEQUENCE [LARGE SCALE GENOMIC DNA]</scope>
</reference>
<evidence type="ECO:0000313" key="11">
    <source>
        <dbReference type="Proteomes" id="UP000034753"/>
    </source>
</evidence>
<dbReference type="SUPFAM" id="SSF56276">
    <property type="entry name" value="S-adenosylmethionine decarboxylase"/>
    <property type="match status" value="1"/>
</dbReference>
<dbReference type="AlphaFoldDB" id="A0A0G0ZEG6"/>
<organism evidence="10 11">
    <name type="scientific">Candidatus Daviesbacteria bacterium GW2011_GWB1_41_5</name>
    <dbReference type="NCBI Taxonomy" id="1618429"/>
    <lineage>
        <taxon>Bacteria</taxon>
        <taxon>Candidatus Daviesiibacteriota</taxon>
    </lineage>
</organism>
<evidence type="ECO:0000256" key="7">
    <source>
        <dbReference type="ARBA" id="ARBA00023239"/>
    </source>
</evidence>
<evidence type="ECO:0008006" key="12">
    <source>
        <dbReference type="Google" id="ProtNLM"/>
    </source>
</evidence>
<evidence type="ECO:0000256" key="4">
    <source>
        <dbReference type="ARBA" id="ARBA00023066"/>
    </source>
</evidence>
<gene>
    <name evidence="10" type="ORF">UU67_C0073G0009</name>
</gene>
<dbReference type="EMBL" id="LCBN01000073">
    <property type="protein sequence ID" value="KKS11438.1"/>
    <property type="molecule type" value="Genomic_DNA"/>
</dbReference>
<keyword evidence="7" id="KW-0456">Lyase</keyword>
<comment type="caution">
    <text evidence="10">The sequence shown here is derived from an EMBL/GenBank/DDBJ whole genome shotgun (WGS) entry which is preliminary data.</text>
</comment>
<protein>
    <recommendedName>
        <fullName evidence="12">S-adenosylmethionine decarboxylase proenzyme</fullName>
    </recommendedName>
</protein>
<dbReference type="GO" id="GO:0008295">
    <property type="term" value="P:spermidine biosynthetic process"/>
    <property type="evidence" value="ECO:0007669"/>
    <property type="project" value="UniProtKB-KW"/>
</dbReference>
<evidence type="ECO:0000313" key="10">
    <source>
        <dbReference type="EMBL" id="KKS11438.1"/>
    </source>
</evidence>
<proteinExistence type="predicted"/>
<keyword evidence="4" id="KW-0745">Spermidine biosynthesis</keyword>
<keyword evidence="8" id="KW-0704">Schiff base</keyword>
<dbReference type="Gene3D" id="3.60.90.10">
    <property type="entry name" value="S-adenosylmethionine decarboxylase"/>
    <property type="match status" value="1"/>
</dbReference>
<dbReference type="InterPro" id="IPR003826">
    <property type="entry name" value="AdoMetDC_fam_prok"/>
</dbReference>
<sequence>INDMKKPKSKLGYRGNYGLELIIDMKGCDLSDLSRNKLKKFFVELCDHIDMTRHGNPIFWENKSGVPHLDGISGFQFIETSNVVCHPLPLLKAVYLNIFSCKKFDTSDALKFCKKYWGATSTIHTVVTRV</sequence>
<keyword evidence="5" id="KW-0620">Polyamine biosynthesis</keyword>
<dbReference type="Pfam" id="PF02675">
    <property type="entry name" value="AdoMet_dc"/>
    <property type="match status" value="1"/>
</dbReference>
<comment type="cofactor">
    <cofactor evidence="1">
        <name>pyruvate</name>
        <dbReference type="ChEBI" id="CHEBI:15361"/>
    </cofactor>
</comment>
<keyword evidence="6" id="KW-0865">Zymogen</keyword>
<keyword evidence="3" id="KW-0068">Autocatalytic cleavage</keyword>
<evidence type="ECO:0000256" key="9">
    <source>
        <dbReference type="ARBA" id="ARBA00023317"/>
    </source>
</evidence>
<evidence type="ECO:0000256" key="3">
    <source>
        <dbReference type="ARBA" id="ARBA00022813"/>
    </source>
</evidence>
<dbReference type="Proteomes" id="UP000034753">
    <property type="component" value="Unassembled WGS sequence"/>
</dbReference>